<dbReference type="InterPro" id="IPR000551">
    <property type="entry name" value="MerR-type_HTH_dom"/>
</dbReference>
<keyword evidence="1" id="KW-0238">DNA-binding</keyword>
<reference evidence="3 4" key="1">
    <citation type="submission" date="2017-12" db="EMBL/GenBank/DDBJ databases">
        <authorList>
            <person name="Hurst M.R.H."/>
        </authorList>
    </citation>
    <scope>NUCLEOTIDE SEQUENCE [LARGE SCALE GENOMIC DNA]</scope>
    <source>
        <strain evidence="3 4">SY-3-19</strain>
    </source>
</reference>
<accession>A0A2S7K258</accession>
<dbReference type="OrthoDB" id="9810140at2"/>
<dbReference type="InterPro" id="IPR047057">
    <property type="entry name" value="MerR_fam"/>
</dbReference>
<dbReference type="SUPFAM" id="SSF46955">
    <property type="entry name" value="Putative DNA-binding domain"/>
    <property type="match status" value="1"/>
</dbReference>
<sequence length="171" mass="19053">MAKSADAFRTISEAAHELDVPQHVLRHWEEVFGQVRPMRRAGGRRYYRPLDIDLLRGIRVLLYEQRYTTKGVQKIFKDEGVKYVSELGRRAAAGESVDVRPVLEDDAEAPDQTETLELGAAEAFKAAPLSPDMRRALKALLARLENVQDALDQAALALEAIEPEQGEAAAE</sequence>
<evidence type="ECO:0000313" key="4">
    <source>
        <dbReference type="Proteomes" id="UP000239504"/>
    </source>
</evidence>
<name>A0A2S7K258_9PROT</name>
<dbReference type="PANTHER" id="PTHR30204:SF15">
    <property type="entry name" value="BLL5018 PROTEIN"/>
    <property type="match status" value="1"/>
</dbReference>
<dbReference type="GO" id="GO:0003700">
    <property type="term" value="F:DNA-binding transcription factor activity"/>
    <property type="evidence" value="ECO:0007669"/>
    <property type="project" value="InterPro"/>
</dbReference>
<dbReference type="EMBL" id="PJCH01000015">
    <property type="protein sequence ID" value="PQA86589.1"/>
    <property type="molecule type" value="Genomic_DNA"/>
</dbReference>
<evidence type="ECO:0000313" key="3">
    <source>
        <dbReference type="EMBL" id="PQA86589.1"/>
    </source>
</evidence>
<dbReference type="Proteomes" id="UP000239504">
    <property type="component" value="Unassembled WGS sequence"/>
</dbReference>
<keyword evidence="4" id="KW-1185">Reference proteome</keyword>
<dbReference type="Gene3D" id="1.10.1660.10">
    <property type="match status" value="1"/>
</dbReference>
<dbReference type="SMART" id="SM00422">
    <property type="entry name" value="HTH_MERR"/>
    <property type="match status" value="1"/>
</dbReference>
<dbReference type="GO" id="GO:0003677">
    <property type="term" value="F:DNA binding"/>
    <property type="evidence" value="ECO:0007669"/>
    <property type="project" value="UniProtKB-KW"/>
</dbReference>
<dbReference type="InterPro" id="IPR009061">
    <property type="entry name" value="DNA-bd_dom_put_sf"/>
</dbReference>
<organism evidence="3 4">
    <name type="scientific">Hyphococcus luteus</name>
    <dbReference type="NCBI Taxonomy" id="2058213"/>
    <lineage>
        <taxon>Bacteria</taxon>
        <taxon>Pseudomonadati</taxon>
        <taxon>Pseudomonadota</taxon>
        <taxon>Alphaproteobacteria</taxon>
        <taxon>Parvularculales</taxon>
        <taxon>Parvularculaceae</taxon>
        <taxon>Hyphococcus</taxon>
    </lineage>
</organism>
<evidence type="ECO:0000256" key="1">
    <source>
        <dbReference type="ARBA" id="ARBA00023125"/>
    </source>
</evidence>
<dbReference type="PANTHER" id="PTHR30204">
    <property type="entry name" value="REDOX-CYCLING DRUG-SENSING TRANSCRIPTIONAL ACTIVATOR SOXR"/>
    <property type="match status" value="1"/>
</dbReference>
<gene>
    <name evidence="3" type="ORF">CW354_17170</name>
</gene>
<dbReference type="AlphaFoldDB" id="A0A2S7K258"/>
<evidence type="ECO:0000259" key="2">
    <source>
        <dbReference type="SMART" id="SM00422"/>
    </source>
</evidence>
<protein>
    <submittedName>
        <fullName evidence="3">MerR family transcriptional regulator</fullName>
    </submittedName>
</protein>
<comment type="caution">
    <text evidence="3">The sequence shown here is derived from an EMBL/GenBank/DDBJ whole genome shotgun (WGS) entry which is preliminary data.</text>
</comment>
<dbReference type="Pfam" id="PF13411">
    <property type="entry name" value="MerR_1"/>
    <property type="match status" value="1"/>
</dbReference>
<proteinExistence type="predicted"/>
<feature type="domain" description="HTH merR-type" evidence="2">
    <location>
        <begin position="10"/>
        <end position="79"/>
    </location>
</feature>